<dbReference type="EMBL" id="CP031417">
    <property type="protein sequence ID" value="AXK81621.1"/>
    <property type="molecule type" value="Genomic_DNA"/>
</dbReference>
<comment type="similarity">
    <text evidence="1">Belongs to the UPF0047 family.</text>
</comment>
<sequence length="153" mass="16594">MTGRLSNLSAIAPDVIVSATLQLETPGAGFTEITRQAADFVARAQAGDGVLFVFLRHTSASLTIQENADPDVQRDLVTALDRLAPEDVPWVHDVEGPDDMPAHVKAMLNGVSLHIPVRGGALALGTWQGLYLVEHRRRPHSREVVLQFVGSKR</sequence>
<proteinExistence type="inferred from homology"/>
<dbReference type="PANTHER" id="PTHR30615:SF8">
    <property type="entry name" value="UPF0047 PROTEIN C4A8.02C"/>
    <property type="match status" value="1"/>
</dbReference>
<evidence type="ECO:0000256" key="1">
    <source>
        <dbReference type="ARBA" id="ARBA00005534"/>
    </source>
</evidence>
<keyword evidence="3" id="KW-1185">Reference proteome</keyword>
<dbReference type="PIRSF" id="PIRSF004681">
    <property type="entry name" value="UCP004681"/>
    <property type="match status" value="1"/>
</dbReference>
<protein>
    <submittedName>
        <fullName evidence="2">YjbQ family protein</fullName>
    </submittedName>
</protein>
<dbReference type="PROSITE" id="PS01314">
    <property type="entry name" value="UPF0047"/>
    <property type="match status" value="1"/>
</dbReference>
<organism evidence="2 3">
    <name type="scientific">Pseudolabrys taiwanensis</name>
    <dbReference type="NCBI Taxonomy" id="331696"/>
    <lineage>
        <taxon>Bacteria</taxon>
        <taxon>Pseudomonadati</taxon>
        <taxon>Pseudomonadota</taxon>
        <taxon>Alphaproteobacteria</taxon>
        <taxon>Hyphomicrobiales</taxon>
        <taxon>Xanthobacteraceae</taxon>
        <taxon>Pseudolabrys</taxon>
    </lineage>
</organism>
<dbReference type="SUPFAM" id="SSF111038">
    <property type="entry name" value="YjbQ-like"/>
    <property type="match status" value="1"/>
</dbReference>
<reference evidence="2 3" key="1">
    <citation type="submission" date="2018-07" db="EMBL/GenBank/DDBJ databases">
        <authorList>
            <person name="Quirk P.G."/>
            <person name="Krulwich T.A."/>
        </authorList>
    </citation>
    <scope>NUCLEOTIDE SEQUENCE [LARGE SCALE GENOMIC DNA]</scope>
    <source>
        <strain evidence="2 3">CC-BB4</strain>
    </source>
</reference>
<accession>A0A345ZXH4</accession>
<dbReference type="OrthoDB" id="9801725at2"/>
<evidence type="ECO:0000313" key="3">
    <source>
        <dbReference type="Proteomes" id="UP000254889"/>
    </source>
</evidence>
<name>A0A345ZXH4_9HYPH</name>
<gene>
    <name evidence="2" type="ORF">DW352_14495</name>
</gene>
<dbReference type="Pfam" id="PF01894">
    <property type="entry name" value="YjbQ"/>
    <property type="match status" value="1"/>
</dbReference>
<dbReference type="KEGG" id="ptaw:DW352_14495"/>
<dbReference type="RefSeq" id="WP_115692000.1">
    <property type="nucleotide sequence ID" value="NZ_CP031417.1"/>
</dbReference>
<dbReference type="InterPro" id="IPR035917">
    <property type="entry name" value="YjbQ-like_sf"/>
</dbReference>
<dbReference type="NCBIfam" id="TIGR00149">
    <property type="entry name" value="TIGR00149_YjbQ"/>
    <property type="match status" value="1"/>
</dbReference>
<dbReference type="Gene3D" id="2.60.120.460">
    <property type="entry name" value="YjbQ-like"/>
    <property type="match status" value="1"/>
</dbReference>
<dbReference type="AlphaFoldDB" id="A0A345ZXH4"/>
<dbReference type="InterPro" id="IPR001602">
    <property type="entry name" value="UPF0047_YjbQ-like"/>
</dbReference>
<dbReference type="PANTHER" id="PTHR30615">
    <property type="entry name" value="UNCHARACTERIZED PROTEIN YJBQ-RELATED"/>
    <property type="match status" value="1"/>
</dbReference>
<dbReference type="Proteomes" id="UP000254889">
    <property type="component" value="Chromosome"/>
</dbReference>
<evidence type="ECO:0000313" key="2">
    <source>
        <dbReference type="EMBL" id="AXK81621.1"/>
    </source>
</evidence>